<keyword evidence="1" id="KW-1133">Transmembrane helix</keyword>
<evidence type="ECO:0000313" key="2">
    <source>
        <dbReference type="EMBL" id="AWM38175.1"/>
    </source>
</evidence>
<organism evidence="2 3">
    <name type="scientific">Gemmata obscuriglobus</name>
    <dbReference type="NCBI Taxonomy" id="114"/>
    <lineage>
        <taxon>Bacteria</taxon>
        <taxon>Pseudomonadati</taxon>
        <taxon>Planctomycetota</taxon>
        <taxon>Planctomycetia</taxon>
        <taxon>Gemmatales</taxon>
        <taxon>Gemmataceae</taxon>
        <taxon>Gemmata</taxon>
    </lineage>
</organism>
<dbReference type="Proteomes" id="UP000245802">
    <property type="component" value="Chromosome"/>
</dbReference>
<name>A0A2Z3H4Y5_9BACT</name>
<keyword evidence="1" id="KW-0472">Membrane</keyword>
<dbReference type="AlphaFoldDB" id="A0A2Z3H4Y5"/>
<feature type="transmembrane region" description="Helical" evidence="1">
    <location>
        <begin position="78"/>
        <end position="99"/>
    </location>
</feature>
<feature type="transmembrane region" description="Helical" evidence="1">
    <location>
        <begin position="47"/>
        <end position="66"/>
    </location>
</feature>
<reference evidence="2 3" key="1">
    <citation type="submission" date="2018-01" db="EMBL/GenBank/DDBJ databases">
        <title>G. obscuriglobus.</title>
        <authorList>
            <person name="Franke J."/>
            <person name="Blomberg W."/>
            <person name="Selmecki A."/>
        </authorList>
    </citation>
    <scope>NUCLEOTIDE SEQUENCE [LARGE SCALE GENOMIC DNA]</scope>
    <source>
        <strain evidence="2 3">DSM 5831</strain>
    </source>
</reference>
<evidence type="ECO:0000256" key="1">
    <source>
        <dbReference type="SAM" id="Phobius"/>
    </source>
</evidence>
<dbReference type="KEGG" id="gog:C1280_15070"/>
<dbReference type="EMBL" id="CP025958">
    <property type="protein sequence ID" value="AWM38175.1"/>
    <property type="molecule type" value="Genomic_DNA"/>
</dbReference>
<gene>
    <name evidence="2" type="ORF">C1280_15070</name>
</gene>
<evidence type="ECO:0000313" key="3">
    <source>
        <dbReference type="Proteomes" id="UP000245802"/>
    </source>
</evidence>
<protein>
    <submittedName>
        <fullName evidence="2">Uncharacterized protein</fullName>
    </submittedName>
</protein>
<accession>A0A2Z3H4Y5</accession>
<keyword evidence="3" id="KW-1185">Reference proteome</keyword>
<proteinExistence type="predicted"/>
<sequence length="213" mass="23743">MAVQVSCMFGGKGGSSRRRTKGREMSFFARTRAQIFLGLLAQLRPEWLIVLVMYYLFVGGGLWIVFDGRLRADLVRPIVNGITAPVVLLSTVWYVRYLVSCLSQCRLCLRKDEVIIRGLTPGGLAGRFIEQRYHTDKLRAVAVGELQNGSGQLLARADGFSMVGFIKKGRMHVTDRNGRQVTFCLVHVAFDQGALLSFVNELSRRGVTVQMAV</sequence>
<keyword evidence="1" id="KW-0812">Transmembrane</keyword>